<protein>
    <submittedName>
        <fullName evidence="2">HDOD domain-containing protein</fullName>
    </submittedName>
</protein>
<dbReference type="Proteomes" id="UP000319502">
    <property type="component" value="Unassembled WGS sequence"/>
</dbReference>
<dbReference type="InterPro" id="IPR052340">
    <property type="entry name" value="RNase_Y/CdgJ"/>
</dbReference>
<dbReference type="SUPFAM" id="SSF109604">
    <property type="entry name" value="HD-domain/PDEase-like"/>
    <property type="match status" value="1"/>
</dbReference>
<dbReference type="AlphaFoldDB" id="A0A557R2J1"/>
<dbReference type="InterPro" id="IPR013976">
    <property type="entry name" value="HDOD"/>
</dbReference>
<proteinExistence type="predicted"/>
<dbReference type="RefSeq" id="WP_144307896.1">
    <property type="nucleotide sequence ID" value="NZ_VMNK01000002.1"/>
</dbReference>
<dbReference type="PROSITE" id="PS51833">
    <property type="entry name" value="HDOD"/>
    <property type="match status" value="1"/>
</dbReference>
<evidence type="ECO:0000259" key="1">
    <source>
        <dbReference type="PROSITE" id="PS51833"/>
    </source>
</evidence>
<dbReference type="Pfam" id="PF08668">
    <property type="entry name" value="HDOD"/>
    <property type="match status" value="1"/>
</dbReference>
<feature type="domain" description="HDOD" evidence="1">
    <location>
        <begin position="175"/>
        <end position="361"/>
    </location>
</feature>
<organism evidence="2 3">
    <name type="scientific">Denitromonas halophila</name>
    <dbReference type="NCBI Taxonomy" id="1629404"/>
    <lineage>
        <taxon>Bacteria</taxon>
        <taxon>Pseudomonadati</taxon>
        <taxon>Pseudomonadota</taxon>
        <taxon>Betaproteobacteria</taxon>
        <taxon>Rhodocyclales</taxon>
        <taxon>Zoogloeaceae</taxon>
        <taxon>Denitromonas</taxon>
    </lineage>
</organism>
<accession>A0A557R2J1</accession>
<dbReference type="EMBL" id="VMNK01000002">
    <property type="protein sequence ID" value="TVO59381.1"/>
    <property type="molecule type" value="Genomic_DNA"/>
</dbReference>
<dbReference type="PANTHER" id="PTHR33525:SF4">
    <property type="entry name" value="CYCLIC DI-GMP PHOSPHODIESTERASE CDGJ"/>
    <property type="match status" value="1"/>
</dbReference>
<gene>
    <name evidence="2" type="ORF">FHP91_01300</name>
</gene>
<dbReference type="PANTHER" id="PTHR33525">
    <property type="match status" value="1"/>
</dbReference>
<keyword evidence="3" id="KW-1185">Reference proteome</keyword>
<evidence type="ECO:0000313" key="2">
    <source>
        <dbReference type="EMBL" id="TVO59381.1"/>
    </source>
</evidence>
<name>A0A557R2J1_9RHOO</name>
<reference evidence="2 3" key="1">
    <citation type="submission" date="2019-07" db="EMBL/GenBank/DDBJ databases">
        <title>The pathways for chlorine oxyanion respiration interact through the shared metabolite chlorate.</title>
        <authorList>
            <person name="Barnum T.P."/>
            <person name="Cheng Y."/>
            <person name="Hill K.A."/>
            <person name="Lucas L.N."/>
            <person name="Carlson H.K."/>
            <person name="Coates J.D."/>
        </authorList>
    </citation>
    <scope>NUCLEOTIDE SEQUENCE [LARGE SCALE GENOMIC DNA]</scope>
    <source>
        <strain evidence="2 3">SFB-3</strain>
    </source>
</reference>
<comment type="caution">
    <text evidence="2">The sequence shown here is derived from an EMBL/GenBank/DDBJ whole genome shotgun (WGS) entry which is preliminary data.</text>
</comment>
<dbReference type="Gene3D" id="1.10.3210.10">
    <property type="entry name" value="Hypothetical protein af1432"/>
    <property type="match status" value="1"/>
</dbReference>
<evidence type="ECO:0000313" key="3">
    <source>
        <dbReference type="Proteomes" id="UP000319502"/>
    </source>
</evidence>
<dbReference type="OrthoDB" id="9804751at2"/>
<sequence>MSQSLLLTREPVVNRNRAITANRLIAHAPSVAEIVEGLQQFEEEWPRHHSVFLSLGKLVPTVDLLDWEMPENLTIEIPAPTLAHPKVQALLPELKAAGVGTCLSWYTADTVLPPDLDWRFVIMDQRKQPSPHNSPGLSLAWGLKDTPAFDDAAHRGFDGAAGWFFLHGNAPGKQLSPSHAQLVRLLNLVRHNADIKEIEAVLKQDVALSYKLLRYINSVGFGLRCEIQSFRHAVTILGYNNLNKWLSLLLVTASRDPAAPALMQTSIARGRLMERVGAPFFDKADHDNLFITGAFSLLPALLGTSLGDLLGEMSLPESITEALINDEGAFAPFLNLARACERFDPSRLQTQVSVLAIDNESVNRALLAGLQFADSLQA</sequence>